<gene>
    <name evidence="3" type="primary">traC</name>
    <name evidence="3" type="ORF">MSj_03181</name>
</gene>
<dbReference type="InterPro" id="IPR017113">
    <property type="entry name" value="Antirestriction_ArdC"/>
</dbReference>
<dbReference type="InterPro" id="IPR041459">
    <property type="entry name" value="MPTase-PolyVal"/>
</dbReference>
<dbReference type="GO" id="GO:0003697">
    <property type="term" value="F:single-stranded DNA binding"/>
    <property type="evidence" value="ECO:0007669"/>
    <property type="project" value="InterPro"/>
</dbReference>
<evidence type="ECO:0000313" key="4">
    <source>
        <dbReference type="Proteomes" id="UP000248272"/>
    </source>
</evidence>
<reference evidence="3 4" key="1">
    <citation type="journal article" date="2018" name="Front. Microbiol.">
        <title>Adaptation of the Freshwater Bloom-Forming Cyanobacterium Microcystis aeruginosa to Brackish Water Is Driven by Recent Horizontal Transfer of Sucrose Genes.</title>
        <authorList>
            <person name="Tanabe Y."/>
            <person name="Hodoki Y."/>
            <person name="Sano T."/>
            <person name="Tada K."/>
            <person name="Watanabe M.M."/>
        </authorList>
    </citation>
    <scope>NUCLEOTIDE SEQUENCE [LARGE SCALE GENOMIC DNA]</scope>
    <source>
        <strain evidence="3 4">Sj</strain>
    </source>
</reference>
<comment type="caution">
    <text evidence="3">The sequence shown here is derived from an EMBL/GenBank/DDBJ whole genome shotgun (WGS) entry which is preliminary data.</text>
</comment>
<proteinExistence type="predicted"/>
<accession>A0A2Z6UWR3</accession>
<dbReference type="Pfam" id="PF08401">
    <property type="entry name" value="ArdcN"/>
    <property type="match status" value="1"/>
</dbReference>
<evidence type="ECO:0000259" key="2">
    <source>
        <dbReference type="Pfam" id="PF18818"/>
    </source>
</evidence>
<dbReference type="Pfam" id="PF18818">
    <property type="entry name" value="MPTase-PolyVal"/>
    <property type="match status" value="1"/>
</dbReference>
<dbReference type="RefSeq" id="WP_110579903.1">
    <property type="nucleotide sequence ID" value="NZ_BDSG01000087.1"/>
</dbReference>
<evidence type="ECO:0000313" key="3">
    <source>
        <dbReference type="EMBL" id="GBL11673.1"/>
    </source>
</evidence>
<evidence type="ECO:0000259" key="1">
    <source>
        <dbReference type="Pfam" id="PF08401"/>
    </source>
</evidence>
<feature type="domain" description="N-terminal" evidence="1">
    <location>
        <begin position="11"/>
        <end position="122"/>
    </location>
</feature>
<name>A0A2Z6UWR3_MICAE</name>
<dbReference type="InterPro" id="IPR013610">
    <property type="entry name" value="ArdC_N"/>
</dbReference>
<dbReference type="EMBL" id="BDSG01000087">
    <property type="protein sequence ID" value="GBL11673.1"/>
    <property type="molecule type" value="Genomic_DNA"/>
</dbReference>
<dbReference type="AlphaFoldDB" id="A0A2Z6UWR3"/>
<feature type="domain" description="Polyvalent protein metallopeptidase" evidence="2">
    <location>
        <begin position="157"/>
        <end position="280"/>
    </location>
</feature>
<sequence length="299" mass="34153">MSKPQAIDKFQLITDKLIGLIERGVKPWTKSWHATPYQNLITGHQYTGINPILCSIDSTINQWEHPFFVSFIQAKQVGWAVKNGSKSTWLRWGGTNVKETENPETGEVEREYYKAFKFHNVFNVACIDDSNSDVKIDSLIRQRKVTISGNSELRLPEIEQFIGQHLPTTQFGGNVAMYHIATDTIRLPEYETFSNAAAYYATYLHELVHWTGHQKRCNRPLKNKFGSWSYAFEELIAEIGAAMVCNQLGIDSKLEHHASYLDFWLKILKNDKKAFFDAARLAIGATQYLTAVQQLEKAS</sequence>
<protein>
    <submittedName>
        <fullName evidence="3">DNA primase TraC</fullName>
    </submittedName>
</protein>
<dbReference type="PIRSF" id="PIRSF037112">
    <property type="entry name" value="Antirestriction_ArdC"/>
    <property type="match status" value="1"/>
</dbReference>
<organism evidence="3 4">
    <name type="scientific">Microcystis aeruginosa Sj</name>
    <dbReference type="NCBI Taxonomy" id="1979544"/>
    <lineage>
        <taxon>Bacteria</taxon>
        <taxon>Bacillati</taxon>
        <taxon>Cyanobacteriota</taxon>
        <taxon>Cyanophyceae</taxon>
        <taxon>Oscillatoriophycideae</taxon>
        <taxon>Chroococcales</taxon>
        <taxon>Microcystaceae</taxon>
        <taxon>Microcystis</taxon>
    </lineage>
</organism>
<dbReference type="Proteomes" id="UP000248272">
    <property type="component" value="Unassembled WGS sequence"/>
</dbReference>